<reference evidence="2 3" key="1">
    <citation type="journal article" date="2020" name="Genome Biol. Evol.">
        <title>A new high-quality draft genome assembly of the Chinese cordyceps Ophiocordyceps sinensis.</title>
        <authorList>
            <person name="Shu R."/>
            <person name="Zhang J."/>
            <person name="Meng Q."/>
            <person name="Zhang H."/>
            <person name="Zhou G."/>
            <person name="Li M."/>
            <person name="Wu P."/>
            <person name="Zhao Y."/>
            <person name="Chen C."/>
            <person name="Qin Q."/>
        </authorList>
    </citation>
    <scope>NUCLEOTIDE SEQUENCE [LARGE SCALE GENOMIC DNA]</scope>
    <source>
        <strain evidence="2 3">IOZ07</strain>
    </source>
</reference>
<dbReference type="OrthoDB" id="2537769at2759"/>
<dbReference type="Proteomes" id="UP000557566">
    <property type="component" value="Unassembled WGS sequence"/>
</dbReference>
<name>A0A8H4LTD8_9HYPO</name>
<dbReference type="NCBIfam" id="TIGR02453">
    <property type="entry name" value="TIGR02453 family protein"/>
    <property type="match status" value="1"/>
</dbReference>
<dbReference type="AlphaFoldDB" id="A0A8H4LTD8"/>
<feature type="compositionally biased region" description="Basic residues" evidence="1">
    <location>
        <begin position="235"/>
        <end position="252"/>
    </location>
</feature>
<feature type="region of interest" description="Disordered" evidence="1">
    <location>
        <begin position="594"/>
        <end position="614"/>
    </location>
</feature>
<evidence type="ECO:0000313" key="3">
    <source>
        <dbReference type="Proteomes" id="UP000557566"/>
    </source>
</evidence>
<comment type="caution">
    <text evidence="2">The sequence shown here is derived from an EMBL/GenBank/DDBJ whole genome shotgun (WGS) entry which is preliminary data.</text>
</comment>
<evidence type="ECO:0000313" key="2">
    <source>
        <dbReference type="EMBL" id="KAF4504811.1"/>
    </source>
</evidence>
<dbReference type="Pfam" id="PF09365">
    <property type="entry name" value="DUF2461"/>
    <property type="match status" value="1"/>
</dbReference>
<gene>
    <name evidence="2" type="ORF">G6O67_008218</name>
</gene>
<keyword evidence="3" id="KW-1185">Reference proteome</keyword>
<feature type="compositionally biased region" description="Acidic residues" evidence="1">
    <location>
        <begin position="599"/>
        <end position="614"/>
    </location>
</feature>
<feature type="compositionally biased region" description="Basic residues" evidence="1">
    <location>
        <begin position="281"/>
        <end position="291"/>
    </location>
</feature>
<feature type="compositionally biased region" description="Basic residues" evidence="1">
    <location>
        <begin position="199"/>
        <end position="208"/>
    </location>
</feature>
<feature type="compositionally biased region" description="Basic and acidic residues" evidence="1">
    <location>
        <begin position="163"/>
        <end position="172"/>
    </location>
</feature>
<feature type="region of interest" description="Disordered" evidence="1">
    <location>
        <begin position="161"/>
        <end position="341"/>
    </location>
</feature>
<accession>A0A8H4LTD8</accession>
<protein>
    <submittedName>
        <fullName evidence="2">Uncharacterized protein</fullName>
    </submittedName>
</protein>
<dbReference type="InterPro" id="IPR012808">
    <property type="entry name" value="CHP02453"/>
</dbReference>
<dbReference type="PANTHER" id="PTHR36452">
    <property type="entry name" value="CHROMOSOME 12, WHOLE GENOME SHOTGUN SEQUENCE"/>
    <property type="match status" value="1"/>
</dbReference>
<feature type="compositionally biased region" description="Acidic residues" evidence="1">
    <location>
        <begin position="314"/>
        <end position="335"/>
    </location>
</feature>
<sequence length="614" mass="68832">MERRLYTTSRHFKQRLAPAQRPSHRSGQTATRAYRTVSSRGAMPRKDPGRDFVESLGRLFEELEGGGFDTVDDIQDVASQVTWLLVACTSMTSARARASCPVVFPDGRAPKSAIALPPSGLNLDCDTLDRLCDAETGGEYVGALCEAMQRRFLRSWNKARRLQAKDGRREPRASAANDAANRGSTANRDSAERATSRKAAMKKARPLRRWASANARPAVETPASPLLGSLISRPIARKRHPPAPAAARRRSGRLSSTPKQSAYSQDKEEDAAVSGDEKPPPAKKPRGRARKTQPPPAREDSDDQDKDDKVRDDKEDDDDDDDKEDEGDDDDDDEDAPPRIEIIPLVQLRDEGGIAYEDHRLHRNTLLFLKDLKANNNRTWLKSHDGEYRRALKDWESFVKTTTQRIIEIDSTVPELPVKDVSYRIYRDLRFTEDPTPYKPYFAAAWSRTGRNGNYASYYIRCEPGSSSIRGGMWHPYFLLMGRLNDSIGQHPGRWRRVLNKPLLRGAFFPELKADAGPEEAVKAFVAQNQRDALQKGPKGWDYHHKDIELLKLKTYTVGTKIDAEMLCGDDAQQSVQRLMRAMSGFVSFLNRIAMPDGSSDDDESSTGDGDNES</sequence>
<dbReference type="EMBL" id="JAAVMX010000009">
    <property type="protein sequence ID" value="KAF4504811.1"/>
    <property type="molecule type" value="Genomic_DNA"/>
</dbReference>
<dbReference type="PANTHER" id="PTHR36452:SF1">
    <property type="entry name" value="DUF2461 DOMAIN-CONTAINING PROTEIN"/>
    <property type="match status" value="1"/>
</dbReference>
<feature type="compositionally biased region" description="Polar residues" evidence="1">
    <location>
        <begin position="253"/>
        <end position="264"/>
    </location>
</feature>
<proteinExistence type="predicted"/>
<organism evidence="2 3">
    <name type="scientific">Ophiocordyceps sinensis</name>
    <dbReference type="NCBI Taxonomy" id="72228"/>
    <lineage>
        <taxon>Eukaryota</taxon>
        <taxon>Fungi</taxon>
        <taxon>Dikarya</taxon>
        <taxon>Ascomycota</taxon>
        <taxon>Pezizomycotina</taxon>
        <taxon>Sordariomycetes</taxon>
        <taxon>Hypocreomycetidae</taxon>
        <taxon>Hypocreales</taxon>
        <taxon>Ophiocordycipitaceae</taxon>
        <taxon>Ophiocordyceps</taxon>
    </lineage>
</organism>
<evidence type="ECO:0000256" key="1">
    <source>
        <dbReference type="SAM" id="MobiDB-lite"/>
    </source>
</evidence>